<reference evidence="2" key="1">
    <citation type="submission" date="2022-08" db="EMBL/GenBank/DDBJ databases">
        <title>Genome sequencing of akame (Lates japonicus).</title>
        <authorList>
            <person name="Hashiguchi Y."/>
            <person name="Takahashi H."/>
        </authorList>
    </citation>
    <scope>NUCLEOTIDE SEQUENCE</scope>
    <source>
        <strain evidence="2">Kochi</strain>
    </source>
</reference>
<evidence type="ECO:0000313" key="2">
    <source>
        <dbReference type="EMBL" id="GLD63847.1"/>
    </source>
</evidence>
<feature type="domain" description="Voltage-dependent calcium channel alpha-2/delta subunit conserved region" evidence="1">
    <location>
        <begin position="40"/>
        <end position="91"/>
    </location>
</feature>
<accession>A0AAD3N221</accession>
<dbReference type="Proteomes" id="UP001279410">
    <property type="component" value="Unassembled WGS sequence"/>
</dbReference>
<protein>
    <submittedName>
        <fullName evidence="2">Voltage-dependent calcium channel subunit alpha-2/delta-2-like protein</fullName>
    </submittedName>
</protein>
<dbReference type="Pfam" id="PF08473">
    <property type="entry name" value="VGCC_alpha2"/>
    <property type="match status" value="1"/>
</dbReference>
<evidence type="ECO:0000259" key="1">
    <source>
        <dbReference type="Pfam" id="PF08473"/>
    </source>
</evidence>
<organism evidence="2 3">
    <name type="scientific">Lates japonicus</name>
    <name type="common">Japanese lates</name>
    <dbReference type="NCBI Taxonomy" id="270547"/>
    <lineage>
        <taxon>Eukaryota</taxon>
        <taxon>Metazoa</taxon>
        <taxon>Chordata</taxon>
        <taxon>Craniata</taxon>
        <taxon>Vertebrata</taxon>
        <taxon>Euteleostomi</taxon>
        <taxon>Actinopterygii</taxon>
        <taxon>Neopterygii</taxon>
        <taxon>Teleostei</taxon>
        <taxon>Neoteleostei</taxon>
        <taxon>Acanthomorphata</taxon>
        <taxon>Carangaria</taxon>
        <taxon>Carangaria incertae sedis</taxon>
        <taxon>Centropomidae</taxon>
        <taxon>Lates</taxon>
    </lineage>
</organism>
<name>A0AAD3N221_LATJO</name>
<dbReference type="EMBL" id="BRZM01005446">
    <property type="protein sequence ID" value="GLD63847.1"/>
    <property type="molecule type" value="Genomic_DNA"/>
</dbReference>
<dbReference type="InterPro" id="IPR013680">
    <property type="entry name" value="VDCC_a2/dsu"/>
</dbReference>
<comment type="caution">
    <text evidence="2">The sequence shown here is derived from an EMBL/GenBank/DDBJ whole genome shotgun (WGS) entry which is preliminary data.</text>
</comment>
<feature type="non-terminal residue" evidence="2">
    <location>
        <position position="1"/>
    </location>
</feature>
<keyword evidence="3" id="KW-1185">Reference proteome</keyword>
<gene>
    <name evidence="2" type="ORF">AKAME5_002923800</name>
</gene>
<dbReference type="AlphaFoldDB" id="A0AAD3N221"/>
<evidence type="ECO:0000313" key="3">
    <source>
        <dbReference type="Proteomes" id="UP001279410"/>
    </source>
</evidence>
<sequence length="91" mass="10314">MVNSLLRPCTSEEQLLFTHNSPLLCPLLFPDNLPLSVADFESLLPNSFESEGHVFIAPREYCNDLELSNNNTEFLLNFIALMEKVTPDSKQ</sequence>
<proteinExistence type="predicted"/>